<keyword evidence="3" id="KW-0175">Coiled coil</keyword>
<dbReference type="GO" id="GO:0005634">
    <property type="term" value="C:nucleus"/>
    <property type="evidence" value="ECO:0007669"/>
    <property type="project" value="InterPro"/>
</dbReference>
<evidence type="ECO:0000256" key="2">
    <source>
        <dbReference type="RuleBase" id="RU003876"/>
    </source>
</evidence>
<dbReference type="Proteomes" id="UP000620104">
    <property type="component" value="Unassembled WGS sequence"/>
</dbReference>
<sequence>MSAVLNENVPKFITQVAGFLESDANNDRIQELQKAAHKMQVKVKQAELKIQQEYLKELREKVKDVPGFWPFTLLRNETIMTACTSKQDLDAFGYLTDVELVQDPEDFRTFDLKFTFAENPYFSEKTLTKSYALHPELAAEKKPTTASEIEDALAEFDPEEDLEPRATPITWKSDDVNLIKLQPREIPTIDEDTPIEDMQMEGDMGSFFHFFTEAEDPMDIGGEIARDILPQAMSYFLGLAGAGNDDDEISDASDSEDEDDEDAEAEIDLEEEEVKRPAKKAKRS</sequence>
<name>A0A8H3TTR0_9TREE</name>
<feature type="region of interest" description="Disordered" evidence="4">
    <location>
        <begin position="239"/>
        <end position="284"/>
    </location>
</feature>
<feature type="compositionally biased region" description="Acidic residues" evidence="4">
    <location>
        <begin position="244"/>
        <end position="272"/>
    </location>
</feature>
<dbReference type="AlphaFoldDB" id="A0A8H3TTR0"/>
<proteinExistence type="inferred from homology"/>
<accession>A0A8H3TTR0</accession>
<evidence type="ECO:0000256" key="1">
    <source>
        <dbReference type="ARBA" id="ARBA00009947"/>
    </source>
</evidence>
<dbReference type="EMBL" id="BLZA01000018">
    <property type="protein sequence ID" value="GHJ86505.1"/>
    <property type="molecule type" value="Genomic_DNA"/>
</dbReference>
<dbReference type="SUPFAM" id="SSF143113">
    <property type="entry name" value="NAP-like"/>
    <property type="match status" value="1"/>
</dbReference>
<feature type="coiled-coil region" evidence="3">
    <location>
        <begin position="29"/>
        <end position="61"/>
    </location>
</feature>
<gene>
    <name evidence="5" type="ORF">NliqN6_2907</name>
</gene>
<keyword evidence="6" id="KW-1185">Reference proteome</keyword>
<dbReference type="InterPro" id="IPR037231">
    <property type="entry name" value="NAP-like_sf"/>
</dbReference>
<reference evidence="5" key="1">
    <citation type="submission" date="2020-07" db="EMBL/GenBank/DDBJ databases">
        <title>Draft Genome Sequence of a Deep-Sea Yeast, Naganishia (Cryptococcus) liquefaciens strain N6.</title>
        <authorList>
            <person name="Han Y.W."/>
            <person name="Kajitani R."/>
            <person name="Morimoto H."/>
            <person name="Parhat M."/>
            <person name="Tsubouchi H."/>
            <person name="Bakenova O."/>
            <person name="Ogata M."/>
            <person name="Argunhan B."/>
            <person name="Aoki R."/>
            <person name="Kajiwara S."/>
            <person name="Itoh T."/>
            <person name="Iwasaki H."/>
        </authorList>
    </citation>
    <scope>NUCLEOTIDE SEQUENCE</scope>
    <source>
        <strain evidence="5">N6</strain>
    </source>
</reference>
<dbReference type="PANTHER" id="PTHR11875">
    <property type="entry name" value="TESTIS-SPECIFIC Y-ENCODED PROTEIN"/>
    <property type="match status" value="1"/>
</dbReference>
<organism evidence="5 6">
    <name type="scientific">Naganishia liquefaciens</name>
    <dbReference type="NCBI Taxonomy" id="104408"/>
    <lineage>
        <taxon>Eukaryota</taxon>
        <taxon>Fungi</taxon>
        <taxon>Dikarya</taxon>
        <taxon>Basidiomycota</taxon>
        <taxon>Agaricomycotina</taxon>
        <taxon>Tremellomycetes</taxon>
        <taxon>Filobasidiales</taxon>
        <taxon>Filobasidiaceae</taxon>
        <taxon>Naganishia</taxon>
    </lineage>
</organism>
<dbReference type="GO" id="GO:0006334">
    <property type="term" value="P:nucleosome assembly"/>
    <property type="evidence" value="ECO:0007669"/>
    <property type="project" value="InterPro"/>
</dbReference>
<evidence type="ECO:0000256" key="4">
    <source>
        <dbReference type="SAM" id="MobiDB-lite"/>
    </source>
</evidence>
<evidence type="ECO:0008006" key="7">
    <source>
        <dbReference type="Google" id="ProtNLM"/>
    </source>
</evidence>
<dbReference type="Pfam" id="PF00956">
    <property type="entry name" value="NAP"/>
    <property type="match status" value="1"/>
</dbReference>
<protein>
    <recommendedName>
        <fullName evidence="7">Nucleosome assembly protein</fullName>
    </recommendedName>
</protein>
<dbReference type="InterPro" id="IPR002164">
    <property type="entry name" value="NAP_family"/>
</dbReference>
<comment type="similarity">
    <text evidence="1 2">Belongs to the nucleosome assembly protein (NAP) family.</text>
</comment>
<evidence type="ECO:0000256" key="3">
    <source>
        <dbReference type="SAM" id="Coils"/>
    </source>
</evidence>
<dbReference type="Gene3D" id="3.30.1120.90">
    <property type="entry name" value="Nucleosome assembly protein"/>
    <property type="match status" value="1"/>
</dbReference>
<evidence type="ECO:0000313" key="6">
    <source>
        <dbReference type="Proteomes" id="UP000620104"/>
    </source>
</evidence>
<comment type="caution">
    <text evidence="5">The sequence shown here is derived from an EMBL/GenBank/DDBJ whole genome shotgun (WGS) entry which is preliminary data.</text>
</comment>
<evidence type="ECO:0000313" key="5">
    <source>
        <dbReference type="EMBL" id="GHJ86505.1"/>
    </source>
</evidence>
<dbReference type="OrthoDB" id="19419at2759"/>